<dbReference type="InterPro" id="IPR003607">
    <property type="entry name" value="HD/PDEase_dom"/>
</dbReference>
<dbReference type="GO" id="GO:0007165">
    <property type="term" value="P:signal transduction"/>
    <property type="evidence" value="ECO:0007669"/>
    <property type="project" value="InterPro"/>
</dbReference>
<dbReference type="InterPro" id="IPR036971">
    <property type="entry name" value="PDEase_catalytic_dom_sf"/>
</dbReference>
<dbReference type="PROSITE" id="PS51845">
    <property type="entry name" value="PDEASE_I_2"/>
    <property type="match status" value="1"/>
</dbReference>
<feature type="binding site" evidence="5">
    <location>
        <position position="267"/>
    </location>
    <ligand>
        <name>Zn(2+)</name>
        <dbReference type="ChEBI" id="CHEBI:29105"/>
        <label>2</label>
    </ligand>
</feature>
<dbReference type="PROSITE" id="PS00126">
    <property type="entry name" value="PDEASE_I_1"/>
    <property type="match status" value="1"/>
</dbReference>
<evidence type="ECO:0000313" key="9">
    <source>
        <dbReference type="Proteomes" id="UP000241769"/>
    </source>
</evidence>
<organism evidence="8 9">
    <name type="scientific">Planoprotostelium fungivorum</name>
    <dbReference type="NCBI Taxonomy" id="1890364"/>
    <lineage>
        <taxon>Eukaryota</taxon>
        <taxon>Amoebozoa</taxon>
        <taxon>Evosea</taxon>
        <taxon>Variosea</taxon>
        <taxon>Cavosteliida</taxon>
        <taxon>Cavosteliaceae</taxon>
        <taxon>Planoprotostelium</taxon>
    </lineage>
</organism>
<evidence type="ECO:0000256" key="6">
    <source>
        <dbReference type="RuleBase" id="RU363067"/>
    </source>
</evidence>
<dbReference type="CDD" id="cd00077">
    <property type="entry name" value="HDc"/>
    <property type="match status" value="1"/>
</dbReference>
<feature type="binding site" evidence="5">
    <location>
        <position position="230"/>
    </location>
    <ligand>
        <name>Zn(2+)</name>
        <dbReference type="ChEBI" id="CHEBI:29105"/>
        <label>1</label>
    </ligand>
</feature>
<protein>
    <recommendedName>
        <fullName evidence="6">Phosphodiesterase</fullName>
        <ecNumber evidence="6">3.1.4.-</ecNumber>
    </recommendedName>
</protein>
<dbReference type="Gene3D" id="1.10.1300.10">
    <property type="entry name" value="3'5'-cyclic nucleotide phosphodiesterase, catalytic domain"/>
    <property type="match status" value="1"/>
</dbReference>
<sequence>MLAPFRATSKNAKFLLYFFLPTRQASTLSYHSEADNLNTSLFRQLCDSSIYLVINRVNRINRFFAALFLTPDSNLRNLQITYATRRAVGFLLPGMEEPDKLRVLTKLQQLQEEWSNGKKTESYIAQENVFWAAVDQEYALGPSQLHLLEDRRWTEDSGWSKAEKRNMLETLDFDPYLFEREEHKLLVLTYEMFDSLGLIDRFKVPRGILQNFLLQLQASYRRIPFHNFFHSYNVTHTVYYFLTVCNVKNHLGQIELFALLLSALCHDIDHPGLNNTFLSNAKTDMGSHYNDFSVLEQHHCHKTFEMLGKPECNVLINLNHIEATRVRKYIAACILATDLSVHGPYLAQLKQMQTVDWSSTQDKELIMCGLIKCADISNEIRPTQIGRRWAQRVMTEFFAQSSLEKEKGLPVAPHMDPTKTTTATGQIGFITYLGLPLFNELTRLFPNMKVCCDQMIENRANWERERSKKTGAT</sequence>
<dbReference type="Proteomes" id="UP000241769">
    <property type="component" value="Unassembled WGS sequence"/>
</dbReference>
<dbReference type="GO" id="GO:0046872">
    <property type="term" value="F:metal ion binding"/>
    <property type="evidence" value="ECO:0007669"/>
    <property type="project" value="UniProtKB-KW"/>
</dbReference>
<feature type="binding site" evidence="4">
    <location>
        <position position="267"/>
    </location>
    <ligand>
        <name>AMP</name>
        <dbReference type="ChEBI" id="CHEBI:456215"/>
    </ligand>
</feature>
<keyword evidence="1 5" id="KW-0479">Metal-binding</keyword>
<feature type="binding site" evidence="5">
    <location>
        <position position="266"/>
    </location>
    <ligand>
        <name>Zn(2+)</name>
        <dbReference type="ChEBI" id="CHEBI:29105"/>
        <label>1</label>
    </ligand>
</feature>
<evidence type="ECO:0000256" key="5">
    <source>
        <dbReference type="PIRSR" id="PIRSR623088-3"/>
    </source>
</evidence>
<feature type="binding site" evidence="5">
    <location>
        <position position="267"/>
    </location>
    <ligand>
        <name>Zn(2+)</name>
        <dbReference type="ChEBI" id="CHEBI:29105"/>
        <label>1</label>
    </ligand>
</feature>
<evidence type="ECO:0000256" key="3">
    <source>
        <dbReference type="PIRSR" id="PIRSR623088-1"/>
    </source>
</evidence>
<comment type="cofactor">
    <cofactor evidence="6">
        <name>a divalent metal cation</name>
        <dbReference type="ChEBI" id="CHEBI:60240"/>
    </cofactor>
    <text evidence="6">Binds 2 divalent metal cations per subunit. Site 1 may preferentially bind zinc ions, while site 2 has a preference for magnesium and/or manganese ions.</text>
</comment>
<dbReference type="InParanoid" id="A0A2P6NSW8"/>
<dbReference type="InterPro" id="IPR023088">
    <property type="entry name" value="PDEase"/>
</dbReference>
<dbReference type="PRINTS" id="PR00387">
    <property type="entry name" value="PDIESTERASE1"/>
</dbReference>
<dbReference type="Pfam" id="PF00233">
    <property type="entry name" value="PDEase_I"/>
    <property type="match status" value="1"/>
</dbReference>
<dbReference type="InterPro" id="IPR002073">
    <property type="entry name" value="PDEase_catalytic_dom"/>
</dbReference>
<feature type="binding site" evidence="4">
    <location>
        <position position="375"/>
    </location>
    <ligand>
        <name>AMP</name>
        <dbReference type="ChEBI" id="CHEBI:456215"/>
    </ligand>
</feature>
<evidence type="ECO:0000313" key="8">
    <source>
        <dbReference type="EMBL" id="PRP87059.1"/>
    </source>
</evidence>
<feature type="binding site" evidence="4">
    <location>
        <position position="426"/>
    </location>
    <ligand>
        <name>AMP</name>
        <dbReference type="ChEBI" id="CHEBI:456215"/>
    </ligand>
</feature>
<feature type="binding site" evidence="4">
    <location>
        <begin position="226"/>
        <end position="230"/>
    </location>
    <ligand>
        <name>AMP</name>
        <dbReference type="ChEBI" id="CHEBI:456215"/>
    </ligand>
</feature>
<dbReference type="SUPFAM" id="SSF109604">
    <property type="entry name" value="HD-domain/PDEase-like"/>
    <property type="match status" value="1"/>
</dbReference>
<name>A0A2P6NSW8_9EUKA</name>
<evidence type="ECO:0000256" key="4">
    <source>
        <dbReference type="PIRSR" id="PIRSR623088-2"/>
    </source>
</evidence>
<dbReference type="OrthoDB" id="17741at2759"/>
<dbReference type="EC" id="3.1.4.-" evidence="6"/>
<gene>
    <name evidence="8" type="ORF">PROFUN_04795</name>
</gene>
<comment type="similarity">
    <text evidence="6">Belongs to the cyclic nucleotide phosphodiesterase family.</text>
</comment>
<dbReference type="GO" id="GO:0004114">
    <property type="term" value="F:3',5'-cyclic-nucleotide phosphodiesterase activity"/>
    <property type="evidence" value="ECO:0007669"/>
    <property type="project" value="InterPro"/>
</dbReference>
<feature type="active site" description="Proton donor" evidence="3">
    <location>
        <position position="226"/>
    </location>
</feature>
<dbReference type="SMART" id="SM00471">
    <property type="entry name" value="HDc"/>
    <property type="match status" value="1"/>
</dbReference>
<keyword evidence="2 6" id="KW-0378">Hydrolase</keyword>
<evidence type="ECO:0000256" key="2">
    <source>
        <dbReference type="ARBA" id="ARBA00022801"/>
    </source>
</evidence>
<proteinExistence type="inferred from homology"/>
<evidence type="ECO:0000259" key="7">
    <source>
        <dbReference type="PROSITE" id="PS51845"/>
    </source>
</evidence>
<dbReference type="STRING" id="1890364.A0A2P6NSW8"/>
<dbReference type="AlphaFoldDB" id="A0A2P6NSW8"/>
<comment type="caution">
    <text evidence="8">The sequence shown here is derived from an EMBL/GenBank/DDBJ whole genome shotgun (WGS) entry which is preliminary data.</text>
</comment>
<keyword evidence="9" id="KW-1185">Reference proteome</keyword>
<feature type="domain" description="PDEase" evidence="7">
    <location>
        <begin position="137"/>
        <end position="469"/>
    </location>
</feature>
<dbReference type="PANTHER" id="PTHR11347">
    <property type="entry name" value="CYCLIC NUCLEOTIDE PHOSPHODIESTERASE"/>
    <property type="match status" value="1"/>
</dbReference>
<dbReference type="EMBL" id="MDYQ01000023">
    <property type="protein sequence ID" value="PRP87059.1"/>
    <property type="molecule type" value="Genomic_DNA"/>
</dbReference>
<reference evidence="8 9" key="1">
    <citation type="journal article" date="2018" name="Genome Biol. Evol.">
        <title>Multiple Roots of Fruiting Body Formation in Amoebozoa.</title>
        <authorList>
            <person name="Hillmann F."/>
            <person name="Forbes G."/>
            <person name="Novohradska S."/>
            <person name="Ferling I."/>
            <person name="Riege K."/>
            <person name="Groth M."/>
            <person name="Westermann M."/>
            <person name="Marz M."/>
            <person name="Spaller T."/>
            <person name="Winckler T."/>
            <person name="Schaap P."/>
            <person name="Glockner G."/>
        </authorList>
    </citation>
    <scope>NUCLEOTIDE SEQUENCE [LARGE SCALE GENOMIC DNA]</scope>
    <source>
        <strain evidence="8 9">Jena</strain>
    </source>
</reference>
<dbReference type="InterPro" id="IPR023174">
    <property type="entry name" value="PDEase_CS"/>
</dbReference>
<accession>A0A2P6NSW8</accession>
<feature type="binding site" evidence="5">
    <location>
        <position position="375"/>
    </location>
    <ligand>
        <name>Zn(2+)</name>
        <dbReference type="ChEBI" id="CHEBI:29105"/>
        <label>1</label>
    </ligand>
</feature>
<evidence type="ECO:0000256" key="1">
    <source>
        <dbReference type="ARBA" id="ARBA00022723"/>
    </source>
</evidence>